<dbReference type="InterPro" id="IPR051168">
    <property type="entry name" value="AASS"/>
</dbReference>
<feature type="binding site" evidence="5">
    <location>
        <begin position="215"/>
        <end position="216"/>
    </location>
    <ligand>
        <name>NAD(+)</name>
        <dbReference type="ChEBI" id="CHEBI:57540"/>
    </ligand>
</feature>
<sequence>MSALPRLWLRHETRTTECRTPLVPADAARLVGRGVRVTVEESDRRTVPLEEYVRAGCATAPAGSWPDAPDDTYVLGLKELPDEPGPLRHRHIYFGHAYKGQPGARALLGRFEAGGGALLDLEYLTDDEGRRVAAFGYWAGYVGAALAVLHLRGALKAPLRTMDLVELDGLLRGGGPERSGDGPDGAEGAGDFGDSGGSGGFGGTGAGALVIGALGRSGRGACDALETAGFGPVRWDVAETRRLDRAALLSHGIVVNTVLVHRPVEPFLTPDSLGSAARRTTVLSDVTCDVGSACNVLPVYDEVTSWERPVRRLVAGDPPLDLIAIDNLPSLLPAEASRAFSAELWPQLLNLPGPGGRSGGPDCPAWSRTRRRFAEAVRTARSEENS</sequence>
<dbReference type="PANTHER" id="PTHR11133">
    <property type="entry name" value="SACCHAROPINE DEHYDROGENASE"/>
    <property type="match status" value="1"/>
</dbReference>
<evidence type="ECO:0000256" key="4">
    <source>
        <dbReference type="PIRSR" id="PIRSR018250-1"/>
    </source>
</evidence>
<keyword evidence="3 5" id="KW-0520">NAD</keyword>
<evidence type="ECO:0000256" key="6">
    <source>
        <dbReference type="SAM" id="MobiDB-lite"/>
    </source>
</evidence>
<reference evidence="8" key="1">
    <citation type="journal article" date="2019" name="ChemBioChem">
        <title>Identifying the Biosynthetic Gene Cluster for Triacsins with an N-Hydroxytriazene Moiety.</title>
        <authorList>
            <person name="Twigg F.F."/>
            <person name="Cai W."/>
            <person name="Huang W."/>
            <person name="Liu J."/>
            <person name="Sato M."/>
            <person name="Perez T.J."/>
            <person name="Geng J."/>
            <person name="Dror M.J."/>
            <person name="Montanez I."/>
            <person name="Tong T.L."/>
            <person name="Lee H."/>
            <person name="Zhang W."/>
        </authorList>
    </citation>
    <scope>NUCLEOTIDE SEQUENCE</scope>
    <source>
        <strain evidence="8">ATCC 31442</strain>
    </source>
</reference>
<evidence type="ECO:0000256" key="2">
    <source>
        <dbReference type="ARBA" id="ARBA00023002"/>
    </source>
</evidence>
<protein>
    <submittedName>
        <fullName evidence="8">Tri23</fullName>
    </submittedName>
</protein>
<dbReference type="SMART" id="SM01003">
    <property type="entry name" value="AlaDh_PNT_N"/>
    <property type="match status" value="1"/>
</dbReference>
<feature type="binding site" evidence="5">
    <location>
        <begin position="325"/>
        <end position="328"/>
    </location>
    <ligand>
        <name>NAD(+)</name>
        <dbReference type="ChEBI" id="CHEBI:57540"/>
    </ligand>
</feature>
<feature type="active site" description="Proton acceptor" evidence="4">
    <location>
        <position position="78"/>
    </location>
</feature>
<evidence type="ECO:0000256" key="5">
    <source>
        <dbReference type="PIRSR" id="PIRSR018250-3"/>
    </source>
</evidence>
<dbReference type="CDD" id="cd12188">
    <property type="entry name" value="SDH"/>
    <property type="match status" value="1"/>
</dbReference>
<dbReference type="PIRSF" id="PIRSF018250">
    <property type="entry name" value="Saccharopine_DH_Lys"/>
    <property type="match status" value="1"/>
</dbReference>
<dbReference type="Gene3D" id="3.40.50.720">
    <property type="entry name" value="NAD(P)-binding Rossmann-like Domain"/>
    <property type="match status" value="2"/>
</dbReference>
<comment type="similarity">
    <text evidence="1">Belongs to the AlaDH/PNT family.</text>
</comment>
<name>A0A4P8XS66_KITAU</name>
<dbReference type="Pfam" id="PF05222">
    <property type="entry name" value="AlaDh_PNT_N"/>
    <property type="match status" value="1"/>
</dbReference>
<keyword evidence="2" id="KW-0560">Oxidoreductase</keyword>
<feature type="region of interest" description="Disordered" evidence="6">
    <location>
        <begin position="173"/>
        <end position="197"/>
    </location>
</feature>
<organism evidence="8">
    <name type="scientific">Kitasatospora aureofaciens</name>
    <name type="common">Streptomyces aureofaciens</name>
    <dbReference type="NCBI Taxonomy" id="1894"/>
    <lineage>
        <taxon>Bacteria</taxon>
        <taxon>Bacillati</taxon>
        <taxon>Actinomycetota</taxon>
        <taxon>Actinomycetes</taxon>
        <taxon>Kitasatosporales</taxon>
        <taxon>Streptomycetaceae</taxon>
        <taxon>Kitasatospora</taxon>
    </lineage>
</organism>
<feature type="domain" description="Alanine dehydrogenase/pyridine nucleotide transhydrogenase N-terminal" evidence="7">
    <location>
        <begin position="8"/>
        <end position="142"/>
    </location>
</feature>
<feature type="binding site" evidence="5">
    <location>
        <position position="240"/>
    </location>
    <ligand>
        <name>NAD(+)</name>
        <dbReference type="ChEBI" id="CHEBI:57540"/>
    </ligand>
</feature>
<dbReference type="GO" id="GO:0004754">
    <property type="term" value="F:saccharopine dehydrogenase (NAD+, L-lysine-forming) activity"/>
    <property type="evidence" value="ECO:0007669"/>
    <property type="project" value="InterPro"/>
</dbReference>
<accession>A0A4P8XS66</accession>
<dbReference type="SUPFAM" id="SSF52283">
    <property type="entry name" value="Formate/glycerate dehydrogenase catalytic domain-like"/>
    <property type="match status" value="1"/>
</dbReference>
<dbReference type="InterPro" id="IPR007886">
    <property type="entry name" value="AlaDH/PNT_N"/>
</dbReference>
<evidence type="ECO:0000259" key="7">
    <source>
        <dbReference type="SMART" id="SM01003"/>
    </source>
</evidence>
<dbReference type="EMBL" id="MK932017">
    <property type="protein sequence ID" value="QCT05756.1"/>
    <property type="molecule type" value="Genomic_DNA"/>
</dbReference>
<dbReference type="AlphaFoldDB" id="A0A4P8XS66"/>
<dbReference type="InterPro" id="IPR027281">
    <property type="entry name" value="Lys1"/>
</dbReference>
<feature type="binding site" evidence="5">
    <location>
        <position position="130"/>
    </location>
    <ligand>
        <name>NAD(+)</name>
        <dbReference type="ChEBI" id="CHEBI:57540"/>
    </ligand>
</feature>
<dbReference type="GO" id="GO:0005737">
    <property type="term" value="C:cytoplasm"/>
    <property type="evidence" value="ECO:0007669"/>
    <property type="project" value="TreeGrafter"/>
</dbReference>
<evidence type="ECO:0000313" key="8">
    <source>
        <dbReference type="EMBL" id="QCT05756.1"/>
    </source>
</evidence>
<feature type="active site" description="Proton donor" evidence="4">
    <location>
        <position position="96"/>
    </location>
</feature>
<proteinExistence type="inferred from homology"/>
<dbReference type="GO" id="GO:0019878">
    <property type="term" value="P:lysine biosynthetic process via aminoadipic acid"/>
    <property type="evidence" value="ECO:0007669"/>
    <property type="project" value="TreeGrafter"/>
</dbReference>
<evidence type="ECO:0000256" key="3">
    <source>
        <dbReference type="ARBA" id="ARBA00023027"/>
    </source>
</evidence>
<feature type="binding site" evidence="5">
    <location>
        <position position="236"/>
    </location>
    <ligand>
        <name>NAD(+)</name>
        <dbReference type="ChEBI" id="CHEBI:57540"/>
    </ligand>
</feature>
<feature type="binding site" evidence="5">
    <location>
        <position position="286"/>
    </location>
    <ligand>
        <name>NAD(+)</name>
        <dbReference type="ChEBI" id="CHEBI:57540"/>
    </ligand>
</feature>
<evidence type="ECO:0000256" key="1">
    <source>
        <dbReference type="ARBA" id="ARBA00005689"/>
    </source>
</evidence>
<dbReference type="PANTHER" id="PTHR11133:SF23">
    <property type="entry name" value="SACCHAROPINE DEHYDROGENASE [NAD(+), L-LYSINE-FORMING]"/>
    <property type="match status" value="1"/>
</dbReference>